<gene>
    <name evidence="2" type="ORF">TAGGR_2181</name>
</gene>
<dbReference type="AlphaFoldDB" id="A0A0U9HQI0"/>
<dbReference type="SFLD" id="SFLDG01082">
    <property type="entry name" value="B12-binding_domain_containing"/>
    <property type="match status" value="1"/>
</dbReference>
<dbReference type="SMART" id="SM00729">
    <property type="entry name" value="Elp3"/>
    <property type="match status" value="1"/>
</dbReference>
<keyword evidence="3" id="KW-1185">Reference proteome</keyword>
<evidence type="ECO:0000313" key="2">
    <source>
        <dbReference type="EMBL" id="GAQ95292.1"/>
    </source>
</evidence>
<dbReference type="PROSITE" id="PS51918">
    <property type="entry name" value="RADICAL_SAM"/>
    <property type="match status" value="1"/>
</dbReference>
<organism evidence="2 3">
    <name type="scientific">Thermodesulfovibrio aggregans</name>
    <dbReference type="NCBI Taxonomy" id="86166"/>
    <lineage>
        <taxon>Bacteria</taxon>
        <taxon>Pseudomonadati</taxon>
        <taxon>Nitrospirota</taxon>
        <taxon>Thermodesulfovibrionia</taxon>
        <taxon>Thermodesulfovibrionales</taxon>
        <taxon>Thermodesulfovibrionaceae</taxon>
        <taxon>Thermodesulfovibrio</taxon>
    </lineage>
</organism>
<dbReference type="Gene3D" id="3.80.30.20">
    <property type="entry name" value="tm_1862 like domain"/>
    <property type="match status" value="1"/>
</dbReference>
<evidence type="ECO:0000313" key="3">
    <source>
        <dbReference type="Proteomes" id="UP000054976"/>
    </source>
</evidence>
<accession>A0A0U9HQI0</accession>
<dbReference type="InterPro" id="IPR007197">
    <property type="entry name" value="rSAM"/>
</dbReference>
<dbReference type="PANTHER" id="PTHR42731:SF1">
    <property type="entry name" value="RADICAL SAM DOMAIN PROTEIN"/>
    <property type="match status" value="1"/>
</dbReference>
<reference evidence="3" key="1">
    <citation type="submission" date="2016-01" db="EMBL/GenBank/DDBJ databases">
        <title>Draft genome sequence of Thermodesulfovibrio aggregans strain TGE-P1.</title>
        <authorList>
            <person name="Sekiguchi Y."/>
            <person name="Ohashi A."/>
            <person name="Matsuura N."/>
            <person name="Tourlousse M.D."/>
        </authorList>
    </citation>
    <scope>NUCLEOTIDE SEQUENCE [LARGE SCALE GENOMIC DNA]</scope>
    <source>
        <strain evidence="3">TGE-P1</strain>
    </source>
</reference>
<evidence type="ECO:0000259" key="1">
    <source>
        <dbReference type="PROSITE" id="PS51918"/>
    </source>
</evidence>
<dbReference type="OrthoDB" id="9806827at2"/>
<dbReference type="InterPro" id="IPR058240">
    <property type="entry name" value="rSAM_sf"/>
</dbReference>
<dbReference type="SFLD" id="SFLDS00029">
    <property type="entry name" value="Radical_SAM"/>
    <property type="match status" value="1"/>
</dbReference>
<dbReference type="PANTHER" id="PTHR42731">
    <property type="entry name" value="SLL1084 PROTEIN"/>
    <property type="match status" value="1"/>
</dbReference>
<proteinExistence type="predicted"/>
<dbReference type="InterPro" id="IPR045784">
    <property type="entry name" value="Radical_SAM_N2"/>
</dbReference>
<name>A0A0U9HQI0_9BACT</name>
<dbReference type="Pfam" id="PF19864">
    <property type="entry name" value="Radical_SAM_N2"/>
    <property type="match status" value="1"/>
</dbReference>
<dbReference type="NCBIfam" id="TIGR03936">
    <property type="entry name" value="sam_1_link_chp"/>
    <property type="match status" value="1"/>
</dbReference>
<dbReference type="GO" id="GO:0003824">
    <property type="term" value="F:catalytic activity"/>
    <property type="evidence" value="ECO:0007669"/>
    <property type="project" value="InterPro"/>
</dbReference>
<dbReference type="STRING" id="86166.TAGGR_2181"/>
<comment type="caution">
    <text evidence="2">The sequence shown here is derived from an EMBL/GenBank/DDBJ whole genome shotgun (WGS) entry which is preliminary data.</text>
</comment>
<dbReference type="NCBIfam" id="TIGR03960">
    <property type="entry name" value="rSAM_fuse_unch"/>
    <property type="match status" value="1"/>
</dbReference>
<dbReference type="Pfam" id="PF04055">
    <property type="entry name" value="Radical_SAM"/>
    <property type="match status" value="1"/>
</dbReference>
<protein>
    <submittedName>
        <fullName evidence="2">Radical SAM-linked protein/radical SAM family uncharacterized protein</fullName>
    </submittedName>
</protein>
<feature type="domain" description="Radical SAM core" evidence="1">
    <location>
        <begin position="227"/>
        <end position="467"/>
    </location>
</feature>
<sequence>MNLLYFEKPTRYINHEINAIYKDREKLIRFALCFPDIYEIGMSHLGLKILYSLLNSLPNVYAERVFSPWIDMQEYMQKNDIALSSLETKTPLRDFDIVGFSLQYELSYTAVLNMLELGRIPLRWQDRIEGKYPLVIAGGPCTVNPLPLNDFIDAFLIGEAEEAILEFIKVFDEWKESNSSKESLLKAISEIEGFYVPYSGKRTVKRRFINDLENAPFPYAPVVPYAKVVHDRVSIEVSRGCPSGCRFCQAGFIYRPLRFRSPGRVFEIAENLIKNTGYEELSLLSFSIGHYPYLTELVSALNQRFSEKAVAVSLPSIRADKVTKDLLQAIKSARKTGFTIAPEAATQRLRCVINKNISDEDIEKACTFLFEEGWQNIKLYFMIGLPTETEQDIEEIVNFSRKIIKIAKRHTNRFVEINVTVSPFVPKPHTPFQWLGQINFDEMAKKLDFIRQSFNKSKIHYKGHNPRMSVLEAALSRGDEKIGDVLYRAWINGERLSAWSDLFDFSRWLKAMDETGVDLFHYAKREFSYEKPLPWDFIDTGVKKEFLKRELEKAVNLESSKECTIRCEGCGLKCSNDSNKDKVLHLSVGAKKPNNKEISITTVRFCHRKTGLMKYLSQLELGNLLTRALRIADVPFVISKGFHPKPEISFGPSLPVGVESEREYFDLKIYDEFREEYVERLNRVLPEGLKIVEAKTVPPESPSLSSFIQRYKYIVQLNYDFQLDQNKIESLTLKRQEKLLLLKDFLEEIKINGKQVCIIVKDSTDKARISEIVEAIFGKALKDLNIKRIAMYGFKGGWLEP</sequence>
<dbReference type="CDD" id="cd01335">
    <property type="entry name" value="Radical_SAM"/>
    <property type="match status" value="1"/>
</dbReference>
<dbReference type="EMBL" id="BCNO01000002">
    <property type="protein sequence ID" value="GAQ95292.1"/>
    <property type="molecule type" value="Genomic_DNA"/>
</dbReference>
<dbReference type="SUPFAM" id="SSF102114">
    <property type="entry name" value="Radical SAM enzymes"/>
    <property type="match status" value="1"/>
</dbReference>
<dbReference type="InterPro" id="IPR006638">
    <property type="entry name" value="Elp3/MiaA/NifB-like_rSAM"/>
</dbReference>
<dbReference type="InterPro" id="IPR023404">
    <property type="entry name" value="rSAM_horseshoe"/>
</dbReference>
<dbReference type="InterPro" id="IPR018768">
    <property type="entry name" value="DUF2344"/>
</dbReference>
<dbReference type="InterPro" id="IPR023862">
    <property type="entry name" value="CHP03960_rSAM"/>
</dbReference>
<dbReference type="Proteomes" id="UP000054976">
    <property type="component" value="Unassembled WGS sequence"/>
</dbReference>
<dbReference type="GO" id="GO:0051536">
    <property type="term" value="F:iron-sulfur cluster binding"/>
    <property type="evidence" value="ECO:0007669"/>
    <property type="project" value="InterPro"/>
</dbReference>
<dbReference type="RefSeq" id="WP_059176736.1">
    <property type="nucleotide sequence ID" value="NZ_BCNO01000002.1"/>
</dbReference>
<dbReference type="Pfam" id="PF10105">
    <property type="entry name" value="DUF2344"/>
    <property type="match status" value="1"/>
</dbReference>